<name>A0ACB9EYG9_CICIN</name>
<reference evidence="2" key="1">
    <citation type="journal article" date="2022" name="Mol. Ecol. Resour.">
        <title>The genomes of chicory, endive, great burdock and yacon provide insights into Asteraceae palaeo-polyploidization history and plant inulin production.</title>
        <authorList>
            <person name="Fan W."/>
            <person name="Wang S."/>
            <person name="Wang H."/>
            <person name="Wang A."/>
            <person name="Jiang F."/>
            <person name="Liu H."/>
            <person name="Zhao H."/>
            <person name="Xu D."/>
            <person name="Zhang Y."/>
        </authorList>
    </citation>
    <scope>NUCLEOTIDE SEQUENCE [LARGE SCALE GENOMIC DNA]</scope>
    <source>
        <strain evidence="2">cv. Punajuju</strain>
    </source>
</reference>
<evidence type="ECO:0000313" key="1">
    <source>
        <dbReference type="EMBL" id="KAI3764094.1"/>
    </source>
</evidence>
<evidence type="ECO:0000313" key="2">
    <source>
        <dbReference type="Proteomes" id="UP001055811"/>
    </source>
</evidence>
<keyword evidence="2" id="KW-1185">Reference proteome</keyword>
<reference evidence="1 2" key="2">
    <citation type="journal article" date="2022" name="Mol. Ecol. Resour.">
        <title>The genomes of chicory, endive, great burdock and yacon provide insights into Asteraceae paleo-polyploidization history and plant inulin production.</title>
        <authorList>
            <person name="Fan W."/>
            <person name="Wang S."/>
            <person name="Wang H."/>
            <person name="Wang A."/>
            <person name="Jiang F."/>
            <person name="Liu H."/>
            <person name="Zhao H."/>
            <person name="Xu D."/>
            <person name="Zhang Y."/>
        </authorList>
    </citation>
    <scope>NUCLEOTIDE SEQUENCE [LARGE SCALE GENOMIC DNA]</scope>
    <source>
        <strain evidence="2">cv. Punajuju</strain>
        <tissue evidence="1">Leaves</tissue>
    </source>
</reference>
<proteinExistence type="predicted"/>
<comment type="caution">
    <text evidence="1">The sequence shown here is derived from an EMBL/GenBank/DDBJ whole genome shotgun (WGS) entry which is preliminary data.</text>
</comment>
<dbReference type="Proteomes" id="UP001055811">
    <property type="component" value="Linkage Group LG03"/>
</dbReference>
<accession>A0ACB9EYG9</accession>
<dbReference type="EMBL" id="CM042011">
    <property type="protein sequence ID" value="KAI3764094.1"/>
    <property type="molecule type" value="Genomic_DNA"/>
</dbReference>
<gene>
    <name evidence="1" type="ORF">L2E82_14097</name>
</gene>
<protein>
    <submittedName>
        <fullName evidence="1">Uncharacterized protein</fullName>
    </submittedName>
</protein>
<sequence length="160" mass="18136">MRYKAYEAAGTCVSEYLTGDDDTCPSSNCKSLISGDVVFSKATLRSCISDDDDYESSSTIDERCLVFQKDYISSKIRATLEIIQSHCGSNDSESEGPIKAIVFPQWTRMLDLVEMSLNQHCIEYRRLDGSMSLVSRDRAVKEFNTDPEVDTLKMLKFRNR</sequence>
<organism evidence="1 2">
    <name type="scientific">Cichorium intybus</name>
    <name type="common">Chicory</name>
    <dbReference type="NCBI Taxonomy" id="13427"/>
    <lineage>
        <taxon>Eukaryota</taxon>
        <taxon>Viridiplantae</taxon>
        <taxon>Streptophyta</taxon>
        <taxon>Embryophyta</taxon>
        <taxon>Tracheophyta</taxon>
        <taxon>Spermatophyta</taxon>
        <taxon>Magnoliopsida</taxon>
        <taxon>eudicotyledons</taxon>
        <taxon>Gunneridae</taxon>
        <taxon>Pentapetalae</taxon>
        <taxon>asterids</taxon>
        <taxon>campanulids</taxon>
        <taxon>Asterales</taxon>
        <taxon>Asteraceae</taxon>
        <taxon>Cichorioideae</taxon>
        <taxon>Cichorieae</taxon>
        <taxon>Cichoriinae</taxon>
        <taxon>Cichorium</taxon>
    </lineage>
</organism>